<dbReference type="Gene3D" id="3.90.550.10">
    <property type="entry name" value="Spore Coat Polysaccharide Biosynthesis Protein SpsA, Chain A"/>
    <property type="match status" value="1"/>
</dbReference>
<organism evidence="4">
    <name type="scientific">marine sediment metagenome</name>
    <dbReference type="NCBI Taxonomy" id="412755"/>
    <lineage>
        <taxon>unclassified sequences</taxon>
        <taxon>metagenomes</taxon>
        <taxon>ecological metagenomes</taxon>
    </lineage>
</organism>
<name>X1LRK7_9ZZZZ</name>
<accession>X1LRK7</accession>
<dbReference type="Pfam" id="PF13641">
    <property type="entry name" value="Glyco_tranf_2_3"/>
    <property type="match status" value="1"/>
</dbReference>
<gene>
    <name evidence="4" type="ORF">S06H3_23183</name>
</gene>
<comment type="similarity">
    <text evidence="1">Belongs to the glycosyltransferase 2 family.</text>
</comment>
<keyword evidence="3" id="KW-0808">Transferase</keyword>
<dbReference type="PANTHER" id="PTHR43179">
    <property type="entry name" value="RHAMNOSYLTRANSFERASE WBBL"/>
    <property type="match status" value="1"/>
</dbReference>
<dbReference type="PANTHER" id="PTHR43179:SF12">
    <property type="entry name" value="GALACTOFURANOSYLTRANSFERASE GLFT2"/>
    <property type="match status" value="1"/>
</dbReference>
<evidence type="ECO:0008006" key="5">
    <source>
        <dbReference type="Google" id="ProtNLM"/>
    </source>
</evidence>
<keyword evidence="2" id="KW-0328">Glycosyltransferase</keyword>
<evidence type="ECO:0000313" key="4">
    <source>
        <dbReference type="EMBL" id="GAI05020.1"/>
    </source>
</evidence>
<evidence type="ECO:0000256" key="3">
    <source>
        <dbReference type="ARBA" id="ARBA00022679"/>
    </source>
</evidence>
<proteinExistence type="inferred from homology"/>
<dbReference type="EMBL" id="BARV01012549">
    <property type="protein sequence ID" value="GAI05020.1"/>
    <property type="molecule type" value="Genomic_DNA"/>
</dbReference>
<dbReference type="GO" id="GO:0016757">
    <property type="term" value="F:glycosyltransferase activity"/>
    <property type="evidence" value="ECO:0007669"/>
    <property type="project" value="UniProtKB-KW"/>
</dbReference>
<dbReference type="SUPFAM" id="SSF53448">
    <property type="entry name" value="Nucleotide-diphospho-sugar transferases"/>
    <property type="match status" value="1"/>
</dbReference>
<reference evidence="4" key="1">
    <citation type="journal article" date="2014" name="Front. Microbiol.">
        <title>High frequency of phylogenetically diverse reductive dehalogenase-homologous genes in deep subseafloor sedimentary metagenomes.</title>
        <authorList>
            <person name="Kawai M."/>
            <person name="Futagami T."/>
            <person name="Toyoda A."/>
            <person name="Takaki Y."/>
            <person name="Nishi S."/>
            <person name="Hori S."/>
            <person name="Arai W."/>
            <person name="Tsubouchi T."/>
            <person name="Morono Y."/>
            <person name="Uchiyama I."/>
            <person name="Ito T."/>
            <person name="Fujiyama A."/>
            <person name="Inagaki F."/>
            <person name="Takami H."/>
        </authorList>
    </citation>
    <scope>NUCLEOTIDE SEQUENCE</scope>
    <source>
        <strain evidence="4">Expedition CK06-06</strain>
    </source>
</reference>
<comment type="caution">
    <text evidence="4">The sequence shown here is derived from an EMBL/GenBank/DDBJ whole genome shotgun (WGS) entry which is preliminary data.</text>
</comment>
<evidence type="ECO:0000256" key="1">
    <source>
        <dbReference type="ARBA" id="ARBA00006739"/>
    </source>
</evidence>
<dbReference type="InterPro" id="IPR029044">
    <property type="entry name" value="Nucleotide-diphossugar_trans"/>
</dbReference>
<sequence>MARGEVLVFTDDDCIVSSHWLKNLTGYLNSEDIGVVGGPEKIPQTGPFLSRCLGYIVNSFIGAAGLFKGEGLRLGRFYPKGCNMALPKRVLFQVGLFDEKLMPGEDVELAYRIRKAGYKIKYAS</sequence>
<evidence type="ECO:0000256" key="2">
    <source>
        <dbReference type="ARBA" id="ARBA00022676"/>
    </source>
</evidence>
<feature type="non-terminal residue" evidence="4">
    <location>
        <position position="124"/>
    </location>
</feature>
<dbReference type="AlphaFoldDB" id="X1LRK7"/>
<protein>
    <recommendedName>
        <fullName evidence="5">Glycosyltransferase 2-like domain-containing protein</fullName>
    </recommendedName>
</protein>